<organism evidence="7">
    <name type="scientific">uncultured Caudovirales phage</name>
    <dbReference type="NCBI Taxonomy" id="2100421"/>
    <lineage>
        <taxon>Viruses</taxon>
        <taxon>Duplodnaviria</taxon>
        <taxon>Heunggongvirae</taxon>
        <taxon>Uroviricota</taxon>
        <taxon>Caudoviricetes</taxon>
        <taxon>Peduoviridae</taxon>
        <taxon>Maltschvirus</taxon>
        <taxon>Maltschvirus maltsch</taxon>
    </lineage>
</organism>
<proteinExistence type="predicted"/>
<dbReference type="PROSITE" id="PS51194">
    <property type="entry name" value="HELICASE_CTER"/>
    <property type="match status" value="1"/>
</dbReference>
<evidence type="ECO:0000313" key="9">
    <source>
        <dbReference type="EMBL" id="CAB4212476.1"/>
    </source>
</evidence>
<evidence type="ECO:0000313" key="5">
    <source>
        <dbReference type="EMBL" id="CAB4177405.1"/>
    </source>
</evidence>
<dbReference type="PANTHER" id="PTHR47396">
    <property type="entry name" value="TYPE I RESTRICTION ENZYME ECOKI R PROTEIN"/>
    <property type="match status" value="1"/>
</dbReference>
<sequence length="610" mass="68171">MMSVKQMKFWKEEHEALRNAPLNTQSATQKTQSTDMMLKESWSAFAGVYENLEGLATSKDLKHSTMIQLRDYQIAAIAETNKALETKASALIVMATGTGKTVVFTHLAAARKKRVLILAHRQELIEQAAEKVFIVTSERPAIEMAQTYSSEHSAYGTSKIVVASVQTMISGRGDKKRMERFRPGDFDLVIVDEAHHATANSYKQIIEYFTQYNPQCKVLGVTATPDRSDKTRLGDTFAGVSFIYDLNTAIQCGYLVPINQRIVDIESLSFDNCKTRGGDYVDSDIARVMTYEKTLHGVVTPSVEICKGKKTVVFAASVEHSERIAEIWNRHSPGAAKSISGKMPKEERKQLLKAFARGDFQVLTSCMVLVEGWDCPGLEAIVVARPTKSRALYAQMLGRGTRTLPGVVDEPEYTAEERKKAIAQSDKSEILILDFAGNSTKHKLVCSIDLLAGNASDKAIARAKKYARKGGRTEKLVEEAEEAENQKETIRSERLRRTQDNRRSLIAKAEWRTSAIDPFALGVNRPQRDRPFNGDRPVSEKMRAVLVNNGMNPDELSFAAAGTVIREINMRRERGLCTFKQATWLKKYGLDTNVSRDEASRVLSLRWGKQ</sequence>
<evidence type="ECO:0000259" key="1">
    <source>
        <dbReference type="PROSITE" id="PS51192"/>
    </source>
</evidence>
<dbReference type="GO" id="GO:0004386">
    <property type="term" value="F:helicase activity"/>
    <property type="evidence" value="ECO:0007669"/>
    <property type="project" value="UniProtKB-KW"/>
</dbReference>
<evidence type="ECO:0000313" key="8">
    <source>
        <dbReference type="EMBL" id="CAB4199160.1"/>
    </source>
</evidence>
<dbReference type="EMBL" id="LR797387">
    <property type="protein sequence ID" value="CAB4212476.1"/>
    <property type="molecule type" value="Genomic_DNA"/>
</dbReference>
<dbReference type="GO" id="GO:0016787">
    <property type="term" value="F:hydrolase activity"/>
    <property type="evidence" value="ECO:0007669"/>
    <property type="project" value="InterPro"/>
</dbReference>
<dbReference type="InterPro" id="IPR001650">
    <property type="entry name" value="Helicase_C-like"/>
</dbReference>
<keyword evidence="7" id="KW-0067">ATP-binding</keyword>
<dbReference type="EMBL" id="LR796449">
    <property type="protein sequence ID" value="CAB4145657.1"/>
    <property type="molecule type" value="Genomic_DNA"/>
</dbReference>
<name>A0A6J5QZ33_9CAUD</name>
<protein>
    <submittedName>
        <fullName evidence="7">SSL2 DNA or RNA helicases of superfamily II</fullName>
    </submittedName>
</protein>
<evidence type="ECO:0000313" key="6">
    <source>
        <dbReference type="EMBL" id="CAB4182878.1"/>
    </source>
</evidence>
<dbReference type="EMBL" id="LR796856">
    <property type="protein sequence ID" value="CAB4170240.1"/>
    <property type="molecule type" value="Genomic_DNA"/>
</dbReference>
<dbReference type="InterPro" id="IPR006935">
    <property type="entry name" value="Helicase/UvrB_N"/>
</dbReference>
<dbReference type="GO" id="GO:0003677">
    <property type="term" value="F:DNA binding"/>
    <property type="evidence" value="ECO:0007669"/>
    <property type="project" value="InterPro"/>
</dbReference>
<dbReference type="SUPFAM" id="SSF52540">
    <property type="entry name" value="P-loop containing nucleoside triphosphate hydrolases"/>
    <property type="match status" value="1"/>
</dbReference>
<dbReference type="SMART" id="SM00490">
    <property type="entry name" value="HELICc"/>
    <property type="match status" value="1"/>
</dbReference>
<dbReference type="EMBL" id="LR796949">
    <property type="protein sequence ID" value="CAB4177405.1"/>
    <property type="molecule type" value="Genomic_DNA"/>
</dbReference>
<dbReference type="EMBL" id="LR797095">
    <property type="protein sequence ID" value="CAB4186438.1"/>
    <property type="molecule type" value="Genomic_DNA"/>
</dbReference>
<dbReference type="EMBL" id="LR797028">
    <property type="protein sequence ID" value="CAB4182878.1"/>
    <property type="molecule type" value="Genomic_DNA"/>
</dbReference>
<dbReference type="InterPro" id="IPR014001">
    <property type="entry name" value="Helicase_ATP-bd"/>
</dbReference>
<dbReference type="Gene3D" id="3.40.50.300">
    <property type="entry name" value="P-loop containing nucleotide triphosphate hydrolases"/>
    <property type="match status" value="2"/>
</dbReference>
<evidence type="ECO:0000313" key="4">
    <source>
        <dbReference type="EMBL" id="CAB4170240.1"/>
    </source>
</evidence>
<keyword evidence="7" id="KW-0347">Helicase</keyword>
<dbReference type="PROSITE" id="PS51192">
    <property type="entry name" value="HELICASE_ATP_BIND_1"/>
    <property type="match status" value="1"/>
</dbReference>
<keyword evidence="7" id="KW-0547">Nucleotide-binding</keyword>
<accession>A0A6J5QZ33</accession>
<evidence type="ECO:0000313" key="3">
    <source>
        <dbReference type="EMBL" id="CAB4145657.1"/>
    </source>
</evidence>
<dbReference type="CDD" id="cd18032">
    <property type="entry name" value="DEXHc_RE_I_III_res"/>
    <property type="match status" value="1"/>
</dbReference>
<reference evidence="7" key="1">
    <citation type="submission" date="2020-05" db="EMBL/GenBank/DDBJ databases">
        <authorList>
            <person name="Chiriac C."/>
            <person name="Salcher M."/>
            <person name="Ghai R."/>
            <person name="Kavagutti S V."/>
        </authorList>
    </citation>
    <scope>NUCLEOTIDE SEQUENCE</scope>
</reference>
<evidence type="ECO:0000259" key="2">
    <source>
        <dbReference type="PROSITE" id="PS51194"/>
    </source>
</evidence>
<gene>
    <name evidence="6" type="ORF">UFOVP1088_26</name>
    <name evidence="7" type="ORF">UFOVP1149_37</name>
    <name evidence="8" type="ORF">UFOVP1330_24</name>
    <name evidence="9" type="ORF">UFOVP1441_18</name>
    <name evidence="3" type="ORF">UFOVP486_25</name>
    <name evidence="4" type="ORF">UFOVP911_6</name>
    <name evidence="5" type="ORF">UFOVP997_46</name>
</gene>
<dbReference type="SMART" id="SM00487">
    <property type="entry name" value="DEXDc"/>
    <property type="match status" value="1"/>
</dbReference>
<feature type="domain" description="Helicase C-terminal" evidence="2">
    <location>
        <begin position="298"/>
        <end position="441"/>
    </location>
</feature>
<keyword evidence="7" id="KW-0378">Hydrolase</keyword>
<dbReference type="Pfam" id="PF04851">
    <property type="entry name" value="ResIII"/>
    <property type="match status" value="1"/>
</dbReference>
<dbReference type="InterPro" id="IPR027417">
    <property type="entry name" value="P-loop_NTPase"/>
</dbReference>
<dbReference type="PANTHER" id="PTHR47396:SF1">
    <property type="entry name" value="ATP-DEPENDENT HELICASE IRC3-RELATED"/>
    <property type="match status" value="1"/>
</dbReference>
<dbReference type="GO" id="GO:0005524">
    <property type="term" value="F:ATP binding"/>
    <property type="evidence" value="ECO:0007669"/>
    <property type="project" value="InterPro"/>
</dbReference>
<dbReference type="InterPro" id="IPR050742">
    <property type="entry name" value="Helicase_Restrict-Modif_Enz"/>
</dbReference>
<evidence type="ECO:0000313" key="7">
    <source>
        <dbReference type="EMBL" id="CAB4186438.1"/>
    </source>
</evidence>
<dbReference type="Pfam" id="PF00271">
    <property type="entry name" value="Helicase_C"/>
    <property type="match status" value="1"/>
</dbReference>
<dbReference type="EMBL" id="LR797275">
    <property type="protein sequence ID" value="CAB4199160.1"/>
    <property type="molecule type" value="Genomic_DNA"/>
</dbReference>
<feature type="domain" description="Helicase ATP-binding" evidence="1">
    <location>
        <begin position="81"/>
        <end position="243"/>
    </location>
</feature>